<protein>
    <submittedName>
        <fullName evidence="2">Putative N-acetyltransferase YedL</fullName>
    </submittedName>
</protein>
<accession>A0A158M785</accession>
<organism evidence="2 3">
    <name type="scientific">Bordetella holmesii CDC-H585-BH</name>
    <dbReference type="NCBI Taxonomy" id="1331206"/>
    <lineage>
        <taxon>Bacteria</taxon>
        <taxon>Pseudomonadati</taxon>
        <taxon>Pseudomonadota</taxon>
        <taxon>Betaproteobacteria</taxon>
        <taxon>Burkholderiales</taxon>
        <taxon>Alcaligenaceae</taxon>
        <taxon>Bordetella</taxon>
    </lineage>
</organism>
<feature type="non-terminal residue" evidence="2">
    <location>
        <position position="59"/>
    </location>
</feature>
<reference evidence="2 3" key="1">
    <citation type="submission" date="2014-03" db="EMBL/GenBank/DDBJ databases">
        <title>Genome sequence of Bordetella holmseii.</title>
        <authorList>
            <person name="Harvill E."/>
            <person name="Goodfield L.L."/>
            <person name="Ivanov Y."/>
            <person name="Meyer J.A."/>
            <person name="Newth C."/>
            <person name="Cassiday P."/>
            <person name="Tondella M.L."/>
            <person name="Liao P."/>
            <person name="Zimmerman J."/>
            <person name="Meert K."/>
            <person name="Wessel D."/>
            <person name="Berger J."/>
            <person name="Dean J.M."/>
            <person name="Holubkov R."/>
            <person name="Burr J."/>
            <person name="Liu T."/>
            <person name="Brinkac L.M."/>
            <person name="Sanka R."/>
            <person name="Kim M."/>
            <person name="Losada L."/>
        </authorList>
    </citation>
    <scope>NUCLEOTIDE SEQUENCE [LARGE SCALE GENOMIC DNA]</scope>
    <source>
        <strain evidence="2 3">CDC-H585-BH</strain>
    </source>
</reference>
<dbReference type="AlphaFoldDB" id="A0A158M785"/>
<evidence type="ECO:0000313" key="2">
    <source>
        <dbReference type="EMBL" id="KAK98460.1"/>
    </source>
</evidence>
<proteinExistence type="predicted"/>
<name>A0A158M785_9BORD</name>
<dbReference type="Proteomes" id="UP000026682">
    <property type="component" value="Unassembled WGS sequence"/>
</dbReference>
<evidence type="ECO:0000259" key="1">
    <source>
        <dbReference type="Pfam" id="PF13542"/>
    </source>
</evidence>
<dbReference type="STRING" id="35814.BBB42_15230"/>
<dbReference type="EMBL" id="JFZZ01000017">
    <property type="protein sequence ID" value="KAK98460.1"/>
    <property type="molecule type" value="Genomic_DNA"/>
</dbReference>
<dbReference type="InterPro" id="IPR032877">
    <property type="entry name" value="Transposase_HTH"/>
</dbReference>
<gene>
    <name evidence="2" type="ORF">L497_2442</name>
</gene>
<dbReference type="GO" id="GO:0016740">
    <property type="term" value="F:transferase activity"/>
    <property type="evidence" value="ECO:0007669"/>
    <property type="project" value="UniProtKB-KW"/>
</dbReference>
<sequence>MALRVTLVVPRRRVWCEQCSGPHLERLSWLGRYQRVTDRLAEAVSQLLESSNILAVARF</sequence>
<comment type="caution">
    <text evidence="2">The sequence shown here is derived from an EMBL/GenBank/DDBJ whole genome shotgun (WGS) entry which is preliminary data.</text>
</comment>
<feature type="domain" description="Transposase IS204/IS1001/IS1096/IS1165 helix-turn-helix" evidence="1">
    <location>
        <begin position="25"/>
        <end position="58"/>
    </location>
</feature>
<evidence type="ECO:0000313" key="3">
    <source>
        <dbReference type="Proteomes" id="UP000026682"/>
    </source>
</evidence>
<keyword evidence="2" id="KW-0808">Transferase</keyword>
<dbReference type="Pfam" id="PF13542">
    <property type="entry name" value="HTH_Tnp_ISL3"/>
    <property type="match status" value="1"/>
</dbReference>